<gene>
    <name evidence="1" type="ORF">KPL71_012870</name>
</gene>
<protein>
    <submittedName>
        <fullName evidence="1">Mediator of RNA polymerase II transcription subunit 25</fullName>
    </submittedName>
</protein>
<evidence type="ECO:0000313" key="2">
    <source>
        <dbReference type="Proteomes" id="UP000829398"/>
    </source>
</evidence>
<keyword evidence="2" id="KW-1185">Reference proteome</keyword>
<dbReference type="EMBL" id="CM039173">
    <property type="protein sequence ID" value="KAH9771944.1"/>
    <property type="molecule type" value="Genomic_DNA"/>
</dbReference>
<comment type="caution">
    <text evidence="1">The sequence shown here is derived from an EMBL/GenBank/DDBJ whole genome shotgun (WGS) entry which is preliminary data.</text>
</comment>
<sequence length="794" mass="84078">MSEKQLIVAVEGTAAMGPYWQSIVSDYLEKIIRCFCVNELAGQKTSASNVELSLVTFNTHGSYCACLVQRSGWTKDVDIFLHWLSTIPFAGGGFNDAAIAEGLSEALMMFSVAPNGSQNQQNVDGQRHCILVAASNPHPLPTPVYRPQMQNLDQNENNEAQAESRLSDAETVAKSFVQCSVSLSVICPKQLPKLTAIYNAAKRNPRAADPPVDNSKNPHFLVLISENFMEARAALSRPGVANLALNQNPVKMDIAPVTSVTGPAPTSIPSVNGINRPPISVGNVPTATVKVEPSTVTSMVNGPTFPHIPSVPRPASQGVPSLQTSSPSSTSQEMITSGDSVPEVKPLVSGMSQPLRPMAPAAANVNILNNLSQARQVMNNAALTGGTSIGLQSMGQTPMAMHMSNMISSGMASSVPTSQPVFSSAQSGITSIGGSGTLTGTSQVPQNSGLNSFTSAPSNLSGNSNPSISQPMGTLQGGASMGQSVGMSQGNHSGGQMVQNGISMNQNMMSGLGPSGVSSGTGTMIPTPGMSQQAQSGMQPLSVNNNTAVNMQLSQQTSSALHSSQSKYVKVWEGSLSGQRQGQPVFITKLEGYRSASASETQLESPRYCLVVMSVLYFKKVLSIVKIPNDDLTAGRHIASFHVSSIASIDPNHALQNQNGTLLAVPLNIALAANWPPTMQIVRLISQDHMNNKQYVGKADFLVFRAMNQHGFLGQLQEKKLVSDLKAPSFEFISCMKVVLVSLSTNWITAKNLVVCAVIQLPSQTLLLSVSDKACRLIGMLFPGVRFCEHESDL</sequence>
<organism evidence="1 2">
    <name type="scientific">Citrus sinensis</name>
    <name type="common">Sweet orange</name>
    <name type="synonym">Citrus aurantium var. sinensis</name>
    <dbReference type="NCBI Taxonomy" id="2711"/>
    <lineage>
        <taxon>Eukaryota</taxon>
        <taxon>Viridiplantae</taxon>
        <taxon>Streptophyta</taxon>
        <taxon>Embryophyta</taxon>
        <taxon>Tracheophyta</taxon>
        <taxon>Spermatophyta</taxon>
        <taxon>Magnoliopsida</taxon>
        <taxon>eudicotyledons</taxon>
        <taxon>Gunneridae</taxon>
        <taxon>Pentapetalae</taxon>
        <taxon>rosids</taxon>
        <taxon>malvids</taxon>
        <taxon>Sapindales</taxon>
        <taxon>Rutaceae</taxon>
        <taxon>Aurantioideae</taxon>
        <taxon>Citrus</taxon>
    </lineage>
</organism>
<evidence type="ECO:0000313" key="1">
    <source>
        <dbReference type="EMBL" id="KAH9771944.1"/>
    </source>
</evidence>
<reference evidence="2" key="1">
    <citation type="journal article" date="2023" name="Hortic. Res.">
        <title>A chromosome-level phased genome enabling allele-level studies in sweet orange: a case study on citrus Huanglongbing tolerance.</title>
        <authorList>
            <person name="Wu B."/>
            <person name="Yu Q."/>
            <person name="Deng Z."/>
            <person name="Duan Y."/>
            <person name="Luo F."/>
            <person name="Gmitter F. Jr."/>
        </authorList>
    </citation>
    <scope>NUCLEOTIDE SEQUENCE [LARGE SCALE GENOMIC DNA]</scope>
    <source>
        <strain evidence="2">cv. Valencia</strain>
    </source>
</reference>
<proteinExistence type="predicted"/>
<name>A0ACB8LEN6_CITSI</name>
<dbReference type="Proteomes" id="UP000829398">
    <property type="component" value="Chromosome 4"/>
</dbReference>
<accession>A0ACB8LEN6</accession>